<sequence>MQSSHASRGDSSSFPNNDNNGSNGPPCRCGRSTKLLKAWTEENPGRRFFSCAVHGFTSWFDKEDPHGWQMISLLEARDEIQQQRGRGGGLGRNT</sequence>
<protein>
    <recommendedName>
        <fullName evidence="3">Zinc finger GRF-type domain-containing protein</fullName>
    </recommendedName>
</protein>
<evidence type="ECO:0000313" key="2">
    <source>
        <dbReference type="EMBL" id="VDD36320.1"/>
    </source>
</evidence>
<feature type="region of interest" description="Disordered" evidence="1">
    <location>
        <begin position="1"/>
        <end position="27"/>
    </location>
</feature>
<proteinExistence type="predicted"/>
<feature type="compositionally biased region" description="Low complexity" evidence="1">
    <location>
        <begin position="9"/>
        <end position="26"/>
    </location>
</feature>
<organism evidence="2">
    <name type="scientific">Brassica oleracea</name>
    <name type="common">Wild cabbage</name>
    <dbReference type="NCBI Taxonomy" id="3712"/>
    <lineage>
        <taxon>Eukaryota</taxon>
        <taxon>Viridiplantae</taxon>
        <taxon>Streptophyta</taxon>
        <taxon>Embryophyta</taxon>
        <taxon>Tracheophyta</taxon>
        <taxon>Spermatophyta</taxon>
        <taxon>Magnoliopsida</taxon>
        <taxon>eudicotyledons</taxon>
        <taxon>Gunneridae</taxon>
        <taxon>Pentapetalae</taxon>
        <taxon>rosids</taxon>
        <taxon>malvids</taxon>
        <taxon>Brassicales</taxon>
        <taxon>Brassicaceae</taxon>
        <taxon>Brassiceae</taxon>
        <taxon>Brassica</taxon>
    </lineage>
</organism>
<evidence type="ECO:0000256" key="1">
    <source>
        <dbReference type="SAM" id="MobiDB-lite"/>
    </source>
</evidence>
<dbReference type="AlphaFoldDB" id="A0A3P6E962"/>
<dbReference type="PANTHER" id="PTHR33248">
    <property type="entry name" value="ZINC ION-BINDING PROTEIN"/>
    <property type="match status" value="1"/>
</dbReference>
<accession>A0A3P6E962</accession>
<reference evidence="2" key="1">
    <citation type="submission" date="2018-11" db="EMBL/GenBank/DDBJ databases">
        <authorList>
            <consortium name="Genoscope - CEA"/>
            <person name="William W."/>
        </authorList>
    </citation>
    <scope>NUCLEOTIDE SEQUENCE</scope>
</reference>
<gene>
    <name evidence="2" type="ORF">BOLC7T41880H</name>
</gene>
<dbReference type="EMBL" id="LR031876">
    <property type="protein sequence ID" value="VDD36320.1"/>
    <property type="molecule type" value="Genomic_DNA"/>
</dbReference>
<name>A0A3P6E962_BRAOL</name>
<evidence type="ECO:0008006" key="3">
    <source>
        <dbReference type="Google" id="ProtNLM"/>
    </source>
</evidence>